<evidence type="ECO:0000256" key="10">
    <source>
        <dbReference type="ARBA" id="ARBA00023319"/>
    </source>
</evidence>
<proteinExistence type="predicted"/>
<keyword evidence="10" id="KW-0393">Immunoglobulin domain</keyword>
<dbReference type="PROSITE" id="PS51450">
    <property type="entry name" value="LRR"/>
    <property type="match status" value="1"/>
</dbReference>
<comment type="caution">
    <text evidence="14">The sequence shown here is derived from an EMBL/GenBank/DDBJ whole genome shotgun (WGS) entry which is preliminary data.</text>
</comment>
<dbReference type="PANTHER" id="PTHR45080">
    <property type="entry name" value="CONTACTIN 5"/>
    <property type="match status" value="1"/>
</dbReference>
<evidence type="ECO:0000256" key="11">
    <source>
        <dbReference type="SAM" id="MobiDB-lite"/>
    </source>
</evidence>
<dbReference type="SUPFAM" id="SSF48726">
    <property type="entry name" value="Immunoglobulin"/>
    <property type="match status" value="12"/>
</dbReference>
<dbReference type="FunFam" id="2.60.40.10:FF:001433">
    <property type="entry name" value="Matrix remodeling associated 5"/>
    <property type="match status" value="1"/>
</dbReference>
<keyword evidence="7" id="KW-0472">Membrane</keyword>
<sequence length="2274" mass="253420">MAPVGVPALLMLASCLLFILPSCLYACPRSCSCPSPKEVHCTFRHLPSIPQNLPQDTERLNLGYNSVGAVGSSDFANLQKLEMLMLHGNDISSISSGSFYHLRSLQILKLSYNKLKRVDPSLFEGLTSLVRLHLDHNLIDFIEPFSFNGLTSLKLLQLEGNRLQDLHSHTFITVSVLGTFWSSGLRHLHLADNQIKYLLPETLQHLDRLEVLSLHGNPWACDCHLRWLLEWDKNHEGVIKCKKDRDSGDAGNCVACASPTPLNNSQILQLSTNQLTCDQPSLQSPLKIGESSMWEDQEPDAPYIKNLERPLGHLTFILSDSHGNRAHVACNVTHPVEDTSMVWEPVRRTDEIVVNVTLRTFLECEIDRDALQNLWRLVAYYYESPAILERGTRFGNSSKVTFQYSQATHDESPYFTELKGHLMAEPAWLLQPRVTLQLNRRKTTTKKLVMNFSTFISKHIIGRGNEEDVVSSWAMIQRGAPGRIQSVLEHSEVSLDCSVLSPGHQLVEWMLPDLTTVDQINSHKFRLENYRLVIKNTSIADSGLYHCFVRTDTNVDIVTYRLTVRMRLLSPSDLNGKQISVENGDTLSLPCLVTSPHPVETRWFLPNNQILKASDMKQRVYVSQNNTLIIKTVTYEDAGEYSCLAANLYGADMLSHLIAVTGENEEAQRGVTVSEGELLLFESRNSEGSGYEEIKRPTAKLTPQRVDGKHRGGIVRQNAKGKKIKDSVRKPNNSVKELDPSRWEQILAKPNAKLSTMPPVTTHLEMTKTLKTVTVSSLITATKPLSADAIKTTKTDVTPSSTSTSSSIQNFNVKQLEPPVHNEYVQQEITQEEKSKDKTSDYNISDLTLEHIDSTMAPEHETQLVKQVDRHTIEEKIRANNNSIWNQRRRFPYRQRRPPSRRPRPKRPHFTLAPTTALPFTHTPVKTLIPKSRVTMTTNSYTPAQNKAAMTSEVSPPHYPVTKSLTMAVTEDSLKVPITIFRKDETLIEFDGKTQHIELDQFVSTTSLQENKAVPSTLATPIQINRYGHENREIIMKTNSQANEDKTRQMSATAIPNLQISNINPPEKKRVHATEKPALTNVDRPRVYNWAMHPEGVPIHPWLIQKYTPKKQISITPHPYTQFPIWPTVYSSKHHHSQDKAWYFLQTGGRGAGVTNRPEITAQTAKPTASISGSATASVVRTIAPHVSSSRVRDHLLFNRLRNRYRQSQLDAYRLAQLGKLVTSKPRTYHPTPQPHQAPNVPSIYKPVTLPSVLAYTNKPTSTASVPYGSRWHYSHFGAKKLSTAIPFPNMMGNGVKPRITATESVTVPALAETDVLLSCRSSGDPKPIISWTKVSTGATIQTNTKLGQRFEVLSNGTFVIKNVQLQDRGQYLCTAQNKFGSDSMVVTLVVQTQPPKIMSSRARDVSVFLGNSVSLDCTAVGKPAAQISWILPDRTFVRDIGTLDRRISLFPNGTLSIHSANFSNKGDYKCIASNAAGADTVTYHIRVATLPPIIVEVSHETIFMNAGRNVYVDCTAKGEPFPLIKWVLPDGSQMKPTQFIGSRIFFFPNGTLYIKNVNPSDSGKYECSATNPVGFAKRTVQMDVRQEAPGPWKGLYQQHNVTATYGSTVFLHCPESIGSHRGTVWRLPSKIILEHQYSPQRHITAFPNGTLRILRLTEKDGGNYFCMYQRPNGEDMELFQVEVLMRPPKIENTGAQHKRVANGDSFLVDCVASGLPDPEVSWSLPDGTMINNALQSDDSGTRNRRYIIFGNGTLLLHQMGKKDEGNYTCYAKNTLGEDAMKVSVQVVANSLQIHSKEQVSMWAPFGQSAQMKCDATGVLPPTIIWISPRNEIIPSSSVKYQILHDGTLIIKKLTLADQGKYACVARNPAGDNIKNMNLLVEVKGPQINGHSGRTENKILAVYYQTLLLDCKAEAMPEPQITWTTPYGMSLPTPYLGGRFQVHRNGTLELRGIRKTDEGRFLCIAKNYLGESSLAVDLEVASLAEKPSFPVPNIEVLPLKADGDDMSLECRATGKPKPEFLWILPNGTALNPGMKLQRFIHYLGNGTLHITQPGVIDKGVYRCLAKNVAGQAEKRYALEPGQKPQIRSTAATMKISFGQTLNMPCNADGWPQATITWTLPNGLVLDKPQVIGRVTYLSNGTLQVKETSKFDRGTYTCKATNTFGSSTMSYPVSIMVFPPQITHAPPSITRVNRGSPVILNCIAAGIPKPDISWTLPGRTTLVPNNRFTAQGGIHMTEEGNLVIQDPSLMNSGIYKCNARNALGTDFKATYLQVI</sequence>
<feature type="domain" description="Ig-like" evidence="13">
    <location>
        <begin position="1493"/>
        <end position="1586"/>
    </location>
</feature>
<dbReference type="InterPro" id="IPR013783">
    <property type="entry name" value="Ig-like_fold"/>
</dbReference>
<feature type="signal peptide" evidence="12">
    <location>
        <begin position="1"/>
        <end position="26"/>
    </location>
</feature>
<evidence type="ECO:0000259" key="13">
    <source>
        <dbReference type="PROSITE" id="PS50835"/>
    </source>
</evidence>
<dbReference type="InterPro" id="IPR001611">
    <property type="entry name" value="Leu-rich_rpt"/>
</dbReference>
<dbReference type="GO" id="GO:0050808">
    <property type="term" value="P:synapse organization"/>
    <property type="evidence" value="ECO:0007669"/>
    <property type="project" value="TreeGrafter"/>
</dbReference>
<evidence type="ECO:0000256" key="12">
    <source>
        <dbReference type="SAM" id="SignalP"/>
    </source>
</evidence>
<dbReference type="FunFam" id="2.60.40.10:FF:001306">
    <property type="entry name" value="Matrix remodeling associated 5"/>
    <property type="match status" value="1"/>
</dbReference>
<dbReference type="SMART" id="SM00369">
    <property type="entry name" value="LRR_TYP"/>
    <property type="match status" value="5"/>
</dbReference>
<dbReference type="InterPro" id="IPR036179">
    <property type="entry name" value="Ig-like_dom_sf"/>
</dbReference>
<dbReference type="Gene3D" id="2.60.40.10">
    <property type="entry name" value="Immunoglobulins"/>
    <property type="match status" value="12"/>
</dbReference>
<dbReference type="PROSITE" id="PS50835">
    <property type="entry name" value="IG_LIKE"/>
    <property type="match status" value="11"/>
</dbReference>
<evidence type="ECO:0000313" key="14">
    <source>
        <dbReference type="EMBL" id="KAK2890694.1"/>
    </source>
</evidence>
<feature type="domain" description="Ig-like" evidence="13">
    <location>
        <begin position="2179"/>
        <end position="2274"/>
    </location>
</feature>
<feature type="domain" description="Ig-like" evidence="13">
    <location>
        <begin position="1992"/>
        <end position="2079"/>
    </location>
</feature>
<feature type="domain" description="Ig-like" evidence="13">
    <location>
        <begin position="1298"/>
        <end position="1388"/>
    </location>
</feature>
<feature type="domain" description="Ig-like" evidence="13">
    <location>
        <begin position="1396"/>
        <end position="1483"/>
    </location>
</feature>
<keyword evidence="3" id="KW-0812">Transmembrane</keyword>
<feature type="domain" description="Ig-like" evidence="13">
    <location>
        <begin position="1886"/>
        <end position="1981"/>
    </location>
</feature>
<evidence type="ECO:0000256" key="7">
    <source>
        <dbReference type="ARBA" id="ARBA00023136"/>
    </source>
</evidence>
<feature type="compositionally biased region" description="Basic residues" evidence="11">
    <location>
        <begin position="887"/>
        <end position="909"/>
    </location>
</feature>
<evidence type="ECO:0000256" key="4">
    <source>
        <dbReference type="ARBA" id="ARBA00022729"/>
    </source>
</evidence>
<dbReference type="GO" id="GO:0008046">
    <property type="term" value="F:axon guidance receptor activity"/>
    <property type="evidence" value="ECO:0007669"/>
    <property type="project" value="TreeGrafter"/>
</dbReference>
<keyword evidence="5" id="KW-0677">Repeat</keyword>
<dbReference type="Pfam" id="PF07679">
    <property type="entry name" value="I-set"/>
    <property type="match status" value="4"/>
</dbReference>
<dbReference type="FunFam" id="2.60.40.10:FF:001377">
    <property type="entry name" value="Matrix remodeling associated 5"/>
    <property type="match status" value="1"/>
</dbReference>
<dbReference type="InterPro" id="IPR050958">
    <property type="entry name" value="Cell_Adh-Cytoskel_Orgn"/>
</dbReference>
<evidence type="ECO:0000256" key="3">
    <source>
        <dbReference type="ARBA" id="ARBA00022692"/>
    </source>
</evidence>
<feature type="chain" id="PRO_5041665818" description="Ig-like domain-containing protein" evidence="12">
    <location>
        <begin position="27"/>
        <end position="2274"/>
    </location>
</feature>
<evidence type="ECO:0000256" key="2">
    <source>
        <dbReference type="ARBA" id="ARBA00022614"/>
    </source>
</evidence>
<dbReference type="FunFam" id="2.60.40.10:FF:001402">
    <property type="entry name" value="Matrix remodeling associated 5"/>
    <property type="match status" value="1"/>
</dbReference>
<accession>A0AA88TJ00</accession>
<feature type="domain" description="Ig-like" evidence="13">
    <location>
        <begin position="1807"/>
        <end position="1878"/>
    </location>
</feature>
<dbReference type="InterPro" id="IPR003591">
    <property type="entry name" value="Leu-rich_rpt_typical-subtyp"/>
</dbReference>
<evidence type="ECO:0000256" key="8">
    <source>
        <dbReference type="ARBA" id="ARBA00023157"/>
    </source>
</evidence>
<feature type="domain" description="Ig-like" evidence="13">
    <location>
        <begin position="489"/>
        <end position="563"/>
    </location>
</feature>
<dbReference type="SMART" id="SM00409">
    <property type="entry name" value="IG"/>
    <property type="match status" value="12"/>
</dbReference>
<organism evidence="14 15">
    <name type="scientific">Cirrhinus molitorella</name>
    <name type="common">mud carp</name>
    <dbReference type="NCBI Taxonomy" id="172907"/>
    <lineage>
        <taxon>Eukaryota</taxon>
        <taxon>Metazoa</taxon>
        <taxon>Chordata</taxon>
        <taxon>Craniata</taxon>
        <taxon>Vertebrata</taxon>
        <taxon>Euteleostomi</taxon>
        <taxon>Actinopterygii</taxon>
        <taxon>Neopterygii</taxon>
        <taxon>Teleostei</taxon>
        <taxon>Ostariophysi</taxon>
        <taxon>Cypriniformes</taxon>
        <taxon>Cyprinidae</taxon>
        <taxon>Labeoninae</taxon>
        <taxon>Labeonini</taxon>
        <taxon>Cirrhinus</taxon>
    </lineage>
</organism>
<evidence type="ECO:0000256" key="6">
    <source>
        <dbReference type="ARBA" id="ARBA00022989"/>
    </source>
</evidence>
<dbReference type="PANTHER" id="PTHR45080:SF8">
    <property type="entry name" value="IG-LIKE DOMAIN-CONTAINING PROTEIN"/>
    <property type="match status" value="1"/>
</dbReference>
<dbReference type="InterPro" id="IPR003598">
    <property type="entry name" value="Ig_sub2"/>
</dbReference>
<dbReference type="GO" id="GO:0007156">
    <property type="term" value="P:homophilic cell adhesion via plasma membrane adhesion molecules"/>
    <property type="evidence" value="ECO:0007669"/>
    <property type="project" value="TreeGrafter"/>
</dbReference>
<dbReference type="Pfam" id="PF13927">
    <property type="entry name" value="Ig_3"/>
    <property type="match status" value="6"/>
</dbReference>
<gene>
    <name evidence="14" type="ORF">Q8A67_013337</name>
</gene>
<comment type="subcellular location">
    <subcellularLocation>
        <location evidence="1">Membrane</location>
        <topology evidence="1">Single-pass membrane protein</topology>
    </subcellularLocation>
</comment>
<dbReference type="InterPro" id="IPR003599">
    <property type="entry name" value="Ig_sub"/>
</dbReference>
<reference evidence="14" key="1">
    <citation type="submission" date="2023-08" db="EMBL/GenBank/DDBJ databases">
        <title>Chromosome-level Genome Assembly of mud carp (Cirrhinus molitorella).</title>
        <authorList>
            <person name="Liu H."/>
        </authorList>
    </citation>
    <scope>NUCLEOTIDE SEQUENCE</scope>
    <source>
        <strain evidence="14">Prfri</strain>
        <tissue evidence="14">Muscle</tissue>
    </source>
</reference>
<feature type="region of interest" description="Disordered" evidence="11">
    <location>
        <begin position="879"/>
        <end position="910"/>
    </location>
</feature>
<evidence type="ECO:0000313" key="15">
    <source>
        <dbReference type="Proteomes" id="UP001187343"/>
    </source>
</evidence>
<dbReference type="InterPro" id="IPR007110">
    <property type="entry name" value="Ig-like_dom"/>
</dbReference>
<dbReference type="SUPFAM" id="SSF52058">
    <property type="entry name" value="L domain-like"/>
    <property type="match status" value="1"/>
</dbReference>
<keyword evidence="6" id="KW-1133">Transmembrane helix</keyword>
<evidence type="ECO:0000256" key="5">
    <source>
        <dbReference type="ARBA" id="ARBA00022737"/>
    </source>
</evidence>
<dbReference type="Pfam" id="PF13855">
    <property type="entry name" value="LRR_8"/>
    <property type="match status" value="1"/>
</dbReference>
<keyword evidence="15" id="KW-1185">Reference proteome</keyword>
<dbReference type="Gene3D" id="3.80.10.10">
    <property type="entry name" value="Ribonuclease Inhibitor"/>
    <property type="match status" value="2"/>
</dbReference>
<dbReference type="GO" id="GO:0005886">
    <property type="term" value="C:plasma membrane"/>
    <property type="evidence" value="ECO:0007669"/>
    <property type="project" value="TreeGrafter"/>
</dbReference>
<keyword evidence="2" id="KW-0433">Leucine-rich repeat</keyword>
<dbReference type="FunFam" id="2.60.40.10:FF:000076">
    <property type="entry name" value="Leucine-rich repeat and Ig domain-containing 4"/>
    <property type="match status" value="1"/>
</dbReference>
<dbReference type="GO" id="GO:0030424">
    <property type="term" value="C:axon"/>
    <property type="evidence" value="ECO:0007669"/>
    <property type="project" value="TreeGrafter"/>
</dbReference>
<dbReference type="GO" id="GO:0043025">
    <property type="term" value="C:neuronal cell body"/>
    <property type="evidence" value="ECO:0007669"/>
    <property type="project" value="TreeGrafter"/>
</dbReference>
<dbReference type="CDD" id="cd00096">
    <property type="entry name" value="Ig"/>
    <property type="match status" value="3"/>
</dbReference>
<evidence type="ECO:0000256" key="9">
    <source>
        <dbReference type="ARBA" id="ARBA00023180"/>
    </source>
</evidence>
<dbReference type="InterPro" id="IPR032675">
    <property type="entry name" value="LRR_dom_sf"/>
</dbReference>
<dbReference type="SMART" id="SM00408">
    <property type="entry name" value="IGc2"/>
    <property type="match status" value="12"/>
</dbReference>
<protein>
    <recommendedName>
        <fullName evidence="13">Ig-like domain-containing protein</fullName>
    </recommendedName>
</protein>
<feature type="domain" description="Ig-like" evidence="13">
    <location>
        <begin position="2084"/>
        <end position="2173"/>
    </location>
</feature>
<dbReference type="FunFam" id="2.60.40.10:FF:000621">
    <property type="entry name" value="Immunoglobulin superfamily member 10"/>
    <property type="match status" value="1"/>
</dbReference>
<feature type="domain" description="Ig-like" evidence="13">
    <location>
        <begin position="1689"/>
        <end position="1788"/>
    </location>
</feature>
<keyword evidence="8" id="KW-1015">Disulfide bond</keyword>
<dbReference type="SMART" id="SM00082">
    <property type="entry name" value="LRRCT"/>
    <property type="match status" value="1"/>
</dbReference>
<keyword evidence="4 12" id="KW-0732">Signal</keyword>
<evidence type="ECO:0000256" key="1">
    <source>
        <dbReference type="ARBA" id="ARBA00004167"/>
    </source>
</evidence>
<feature type="domain" description="Ig-like" evidence="13">
    <location>
        <begin position="571"/>
        <end position="661"/>
    </location>
</feature>
<keyword evidence="9" id="KW-0325">Glycoprotein</keyword>
<dbReference type="EMBL" id="JAUYZG010000013">
    <property type="protein sequence ID" value="KAK2890694.1"/>
    <property type="molecule type" value="Genomic_DNA"/>
</dbReference>
<dbReference type="Proteomes" id="UP001187343">
    <property type="component" value="Unassembled WGS sequence"/>
</dbReference>
<dbReference type="InterPro" id="IPR000483">
    <property type="entry name" value="Cys-rich_flank_reg_C"/>
</dbReference>
<dbReference type="InterPro" id="IPR013098">
    <property type="entry name" value="Ig_I-set"/>
</dbReference>
<name>A0AA88TJ00_9TELE</name>